<reference evidence="2" key="1">
    <citation type="submission" date="2022-07" db="EMBL/GenBank/DDBJ databases">
        <title>The genome of Lyophyllum shimeji provides insight into the initial evolution of ectomycorrhizal fungal genome.</title>
        <authorList>
            <person name="Kobayashi Y."/>
            <person name="Shibata T."/>
            <person name="Hirakawa H."/>
            <person name="Shigenobu S."/>
            <person name="Nishiyama T."/>
            <person name="Yamada A."/>
            <person name="Hasebe M."/>
            <person name="Kawaguchi M."/>
        </authorList>
    </citation>
    <scope>NUCLEOTIDE SEQUENCE</scope>
    <source>
        <strain evidence="2">AT787</strain>
    </source>
</reference>
<organism evidence="2 3">
    <name type="scientific">Lyophyllum shimeji</name>
    <name type="common">Hon-shimeji</name>
    <name type="synonym">Tricholoma shimeji</name>
    <dbReference type="NCBI Taxonomy" id="47721"/>
    <lineage>
        <taxon>Eukaryota</taxon>
        <taxon>Fungi</taxon>
        <taxon>Dikarya</taxon>
        <taxon>Basidiomycota</taxon>
        <taxon>Agaricomycotina</taxon>
        <taxon>Agaricomycetes</taxon>
        <taxon>Agaricomycetidae</taxon>
        <taxon>Agaricales</taxon>
        <taxon>Tricholomatineae</taxon>
        <taxon>Lyophyllaceae</taxon>
        <taxon>Lyophyllum</taxon>
    </lineage>
</organism>
<protein>
    <submittedName>
        <fullName evidence="2">Uncharacterized protein</fullName>
    </submittedName>
</protein>
<feature type="region of interest" description="Disordered" evidence="1">
    <location>
        <begin position="1"/>
        <end position="91"/>
    </location>
</feature>
<sequence length="273" mass="30865">MGGPDQHAEVRGPAQPQEEADETRAPAGQEGHFDHDRRGQPINQDADANAFNDRDCWSDDGDNNGDGLEREPDRENGQEPPNAQHLKHVLEPSTKEMGRLKNGVMMDICGQDPDLVYADERLATQLISIPVHTARCFWLTSINLNHIIPTRSQRRMITSFFAKHSTPSRHQSRVAPAKSRSRWDMQVATRVTSAQFNLSGHLVVNPTLRSSVTASFFVVFLILDPSLRQLHHAPLHPNHPRPQTCKFTRHRIPIPDPRTFQLRHLVLTHQSVP</sequence>
<comment type="caution">
    <text evidence="2">The sequence shown here is derived from an EMBL/GenBank/DDBJ whole genome shotgun (WGS) entry which is preliminary data.</text>
</comment>
<accession>A0A9P3UQT1</accession>
<dbReference type="EMBL" id="BRPK01000008">
    <property type="protein sequence ID" value="GLB40510.1"/>
    <property type="molecule type" value="Genomic_DNA"/>
</dbReference>
<gene>
    <name evidence="2" type="ORF">LshimejAT787_0803810</name>
</gene>
<keyword evidence="3" id="KW-1185">Reference proteome</keyword>
<evidence type="ECO:0000313" key="2">
    <source>
        <dbReference type="EMBL" id="GLB40510.1"/>
    </source>
</evidence>
<feature type="compositionally biased region" description="Basic and acidic residues" evidence="1">
    <location>
        <begin position="67"/>
        <end position="77"/>
    </location>
</feature>
<name>A0A9P3UQT1_LYOSH</name>
<evidence type="ECO:0000256" key="1">
    <source>
        <dbReference type="SAM" id="MobiDB-lite"/>
    </source>
</evidence>
<feature type="compositionally biased region" description="Basic and acidic residues" evidence="1">
    <location>
        <begin position="1"/>
        <end position="10"/>
    </location>
</feature>
<dbReference type="OrthoDB" id="3248986at2759"/>
<dbReference type="Proteomes" id="UP001063166">
    <property type="component" value="Unassembled WGS sequence"/>
</dbReference>
<evidence type="ECO:0000313" key="3">
    <source>
        <dbReference type="Proteomes" id="UP001063166"/>
    </source>
</evidence>
<proteinExistence type="predicted"/>
<dbReference type="AlphaFoldDB" id="A0A9P3UQT1"/>